<name>A0A9D2HN79_9BACT</name>
<dbReference type="AlphaFoldDB" id="A0A9D2HN79"/>
<dbReference type="Proteomes" id="UP000823821">
    <property type="component" value="Unassembled WGS sequence"/>
</dbReference>
<reference evidence="1" key="1">
    <citation type="journal article" date="2021" name="PeerJ">
        <title>Extensive microbial diversity within the chicken gut microbiome revealed by metagenomics and culture.</title>
        <authorList>
            <person name="Gilroy R."/>
            <person name="Ravi A."/>
            <person name="Getino M."/>
            <person name="Pursley I."/>
            <person name="Horton D.L."/>
            <person name="Alikhan N.F."/>
            <person name="Baker D."/>
            <person name="Gharbi K."/>
            <person name="Hall N."/>
            <person name="Watson M."/>
            <person name="Adriaenssens E.M."/>
            <person name="Foster-Nyarko E."/>
            <person name="Jarju S."/>
            <person name="Secka A."/>
            <person name="Antonio M."/>
            <person name="Oren A."/>
            <person name="Chaudhuri R.R."/>
            <person name="La Ragione R."/>
            <person name="Hildebrand F."/>
            <person name="Pallen M.J."/>
        </authorList>
    </citation>
    <scope>NUCLEOTIDE SEQUENCE</scope>
    <source>
        <strain evidence="1">5032</strain>
    </source>
</reference>
<accession>A0A9D2HN79</accession>
<proteinExistence type="predicted"/>
<evidence type="ECO:0000313" key="1">
    <source>
        <dbReference type="EMBL" id="HJA80106.1"/>
    </source>
</evidence>
<organism evidence="1 2">
    <name type="scientific">Candidatus Desulfovibrio intestinavium</name>
    <dbReference type="NCBI Taxonomy" id="2838534"/>
    <lineage>
        <taxon>Bacteria</taxon>
        <taxon>Pseudomonadati</taxon>
        <taxon>Thermodesulfobacteriota</taxon>
        <taxon>Desulfovibrionia</taxon>
        <taxon>Desulfovibrionales</taxon>
        <taxon>Desulfovibrionaceae</taxon>
        <taxon>Desulfovibrio</taxon>
    </lineage>
</organism>
<protein>
    <submittedName>
        <fullName evidence="1">Uncharacterized protein</fullName>
    </submittedName>
</protein>
<gene>
    <name evidence="1" type="ORF">H9784_11170</name>
</gene>
<sequence length="402" mass="45633">MGRYYTIVNVDKREELSRPGGLKMAEWCYHGAFKVQALLNLLAGPWKGDRVFVLTYRANPEEEPYGKALAEVLRETGAENLRRYVDDHYREVDPDEVDAEDHGYRYIYNHDLRVFLDLQHCPAARDDIAPLPLLLAMGFLGAGDGGDFDLITTEMEEMVGSWCDSVRSLEVRKEPLPGVDYAEFRPDFTATEPGRFYLVVNVDKREQFCSEDSKLMNWAYTKAGMVTYLLGLLAGPWKGDRVYVVAHDAPSGWEFPENDELCDTLAQSEEKTLFAYAAAHFKNPGGEDKDIHETGRAIRYIYNHALKVYIDIAHCPQLKEHWTSTAPLPLLLALGHHGDMEGDFEAGNNGFAHVGTWCATARSIEVSKEPLPGVDYPEFRPDFMEKEYMDDWLREQKEAASS</sequence>
<evidence type="ECO:0000313" key="2">
    <source>
        <dbReference type="Proteomes" id="UP000823821"/>
    </source>
</evidence>
<comment type="caution">
    <text evidence="1">The sequence shown here is derived from an EMBL/GenBank/DDBJ whole genome shotgun (WGS) entry which is preliminary data.</text>
</comment>
<reference evidence="1" key="2">
    <citation type="submission" date="2021-04" db="EMBL/GenBank/DDBJ databases">
        <authorList>
            <person name="Gilroy R."/>
        </authorList>
    </citation>
    <scope>NUCLEOTIDE SEQUENCE</scope>
    <source>
        <strain evidence="1">5032</strain>
    </source>
</reference>
<dbReference type="EMBL" id="DWZD01000054">
    <property type="protein sequence ID" value="HJA80106.1"/>
    <property type="molecule type" value="Genomic_DNA"/>
</dbReference>